<sequence>MQGEMNLPMVAKLTCDAFCIICKWSKILSQFFEGPSQTPVGASKFESPLG</sequence>
<dbReference type="EMBL" id="GGEC01057281">
    <property type="protein sequence ID" value="MBX37765.1"/>
    <property type="molecule type" value="Transcribed_RNA"/>
</dbReference>
<evidence type="ECO:0000313" key="1">
    <source>
        <dbReference type="EMBL" id="MBX37765.1"/>
    </source>
</evidence>
<protein>
    <submittedName>
        <fullName evidence="1">Uncharacterized protein</fullName>
    </submittedName>
</protein>
<name>A0A2P2N5P9_RHIMU</name>
<proteinExistence type="predicted"/>
<accession>A0A2P2N5P9</accession>
<dbReference type="AlphaFoldDB" id="A0A2P2N5P9"/>
<organism evidence="1">
    <name type="scientific">Rhizophora mucronata</name>
    <name type="common">Asiatic mangrove</name>
    <dbReference type="NCBI Taxonomy" id="61149"/>
    <lineage>
        <taxon>Eukaryota</taxon>
        <taxon>Viridiplantae</taxon>
        <taxon>Streptophyta</taxon>
        <taxon>Embryophyta</taxon>
        <taxon>Tracheophyta</taxon>
        <taxon>Spermatophyta</taxon>
        <taxon>Magnoliopsida</taxon>
        <taxon>eudicotyledons</taxon>
        <taxon>Gunneridae</taxon>
        <taxon>Pentapetalae</taxon>
        <taxon>rosids</taxon>
        <taxon>fabids</taxon>
        <taxon>Malpighiales</taxon>
        <taxon>Rhizophoraceae</taxon>
        <taxon>Rhizophora</taxon>
    </lineage>
</organism>
<reference evidence="1" key="1">
    <citation type="submission" date="2018-02" db="EMBL/GenBank/DDBJ databases">
        <title>Rhizophora mucronata_Transcriptome.</title>
        <authorList>
            <person name="Meera S.P."/>
            <person name="Sreeshan A."/>
            <person name="Augustine A."/>
        </authorList>
    </citation>
    <scope>NUCLEOTIDE SEQUENCE</scope>
    <source>
        <tissue evidence="1">Leaf</tissue>
    </source>
</reference>